<dbReference type="RefSeq" id="WP_206726505.1">
    <property type="nucleotide sequence ID" value="NZ_CP071090.1"/>
</dbReference>
<dbReference type="Gene3D" id="2.60.40.10">
    <property type="entry name" value="Immunoglobulins"/>
    <property type="match status" value="3"/>
</dbReference>
<dbReference type="Pfam" id="PF17957">
    <property type="entry name" value="Big_7"/>
    <property type="match status" value="1"/>
</dbReference>
<keyword evidence="2" id="KW-1185">Reference proteome</keyword>
<evidence type="ECO:0000313" key="2">
    <source>
        <dbReference type="Proteomes" id="UP000662747"/>
    </source>
</evidence>
<dbReference type="InterPro" id="IPR013783">
    <property type="entry name" value="Ig-like_fold"/>
</dbReference>
<organism evidence="1 2">
    <name type="scientific">Pyxidicoccus parkwayensis</name>
    <dbReference type="NCBI Taxonomy" id="2813578"/>
    <lineage>
        <taxon>Bacteria</taxon>
        <taxon>Pseudomonadati</taxon>
        <taxon>Myxococcota</taxon>
        <taxon>Myxococcia</taxon>
        <taxon>Myxococcales</taxon>
        <taxon>Cystobacterineae</taxon>
        <taxon>Myxococcaceae</taxon>
        <taxon>Pyxidicoccus</taxon>
    </lineage>
</organism>
<sequence length="585" mass="63301">MSWPASAGPPPWRSVLALPLAQCPPTTPPYPDASAPAGEVTTARPQFAWSSVPGATSYTLYVLDTSDNIVLRQTNIPTTSFIPTSNLPEGVQLRWKVKGESPCGPGPYSQSVYFIVFTTPPCPPYSAPVGHWPHDAIGTARPTFSWTAVRGATSYTLYVLDPAENIILRQTNLTQTSFTPTSDLPGGMQLRWKVKGESPCGPGPYSQDLYFSVPGPPAPPSVRIVSPADESTVTGPVDVQVQVSPETSFVEFYVDGVYVTAKAGAPYSFAWNPAINPLPAPNHAMQLGYHFVDGRYGNFKAEVSGYTNLYYAWARRGYEPDSTAPDSVWLPLMQSAVASAAAEGWSIQLNLNLQEQTPGRVTPLDAVLDLMAPYWSRVSRIELASGPDWSRAETEARLQDLRARLSARGLAARPLGNVYSTSQVRTSDAIFANGLDFVSIEAFLDGPGSPISQANIGNLVWDVSQAKQRVPTSKQLVLVVQSDTRNGTWTNMDTLKDLQLTPYYHLGANDPRVVALTMYTYGRPQGARDTPELKPAHMRIAEKMFGFALPGAKCGRRMLTAAAYNAQGQGNLQNVEVTVSGPGCP</sequence>
<dbReference type="SUPFAM" id="SSF49265">
    <property type="entry name" value="Fibronectin type III"/>
    <property type="match status" value="1"/>
</dbReference>
<dbReference type="EMBL" id="CP071090">
    <property type="protein sequence ID" value="QSQ24945.1"/>
    <property type="molecule type" value="Genomic_DNA"/>
</dbReference>
<dbReference type="InterPro" id="IPR036116">
    <property type="entry name" value="FN3_sf"/>
</dbReference>
<evidence type="ECO:0000313" key="1">
    <source>
        <dbReference type="EMBL" id="QSQ24945.1"/>
    </source>
</evidence>
<accession>A0ABX7P3C4</accession>
<reference evidence="1 2" key="1">
    <citation type="submission" date="2021-02" db="EMBL/GenBank/DDBJ databases">
        <title>De Novo genome assembly of isolated myxobacteria.</title>
        <authorList>
            <person name="Stevens D.C."/>
        </authorList>
    </citation>
    <scope>NUCLEOTIDE SEQUENCE [LARGE SCALE GENOMIC DNA]</scope>
    <source>
        <strain evidence="2">SCPEA02</strain>
    </source>
</reference>
<protein>
    <submittedName>
        <fullName evidence="1">Uncharacterized protein</fullName>
    </submittedName>
</protein>
<dbReference type="Proteomes" id="UP000662747">
    <property type="component" value="Chromosome"/>
</dbReference>
<gene>
    <name evidence="1" type="ORF">JY651_08390</name>
</gene>
<name>A0ABX7P3C4_9BACT</name>
<proteinExistence type="predicted"/>